<keyword evidence="3" id="KW-1185">Reference proteome</keyword>
<dbReference type="Gene3D" id="1.10.10.10">
    <property type="entry name" value="Winged helix-like DNA-binding domain superfamily/Winged helix DNA-binding domain"/>
    <property type="match status" value="1"/>
</dbReference>
<dbReference type="SUPFAM" id="SSF46785">
    <property type="entry name" value="Winged helix' DNA-binding domain"/>
    <property type="match status" value="1"/>
</dbReference>
<evidence type="ECO:0000313" key="3">
    <source>
        <dbReference type="Proteomes" id="UP001366085"/>
    </source>
</evidence>
<comment type="caution">
    <text evidence="2">The sequence shown here is derived from an EMBL/GenBank/DDBJ whole genome shotgun (WGS) entry which is preliminary data.</text>
</comment>
<protein>
    <submittedName>
        <fullName evidence="2">MarR family winged helix-turn-helix transcriptional regulator</fullName>
    </submittedName>
</protein>
<organism evidence="2 3">
    <name type="scientific">Microbacterium istanbulense</name>
    <dbReference type="NCBI Taxonomy" id="3122049"/>
    <lineage>
        <taxon>Bacteria</taxon>
        <taxon>Bacillati</taxon>
        <taxon>Actinomycetota</taxon>
        <taxon>Actinomycetes</taxon>
        <taxon>Micrococcales</taxon>
        <taxon>Microbacteriaceae</taxon>
        <taxon>Microbacterium</taxon>
    </lineage>
</organism>
<accession>A0ABU8LIB5</accession>
<dbReference type="PANTHER" id="PTHR33164:SF99">
    <property type="entry name" value="MARR FAMILY REGULATORY PROTEIN"/>
    <property type="match status" value="1"/>
</dbReference>
<dbReference type="EMBL" id="JBBDGN010000001">
    <property type="protein sequence ID" value="MEJ1090438.1"/>
    <property type="molecule type" value="Genomic_DNA"/>
</dbReference>
<dbReference type="RefSeq" id="WP_337316803.1">
    <property type="nucleotide sequence ID" value="NZ_JBBDGN010000001.1"/>
</dbReference>
<proteinExistence type="predicted"/>
<evidence type="ECO:0000313" key="2">
    <source>
        <dbReference type="EMBL" id="MEJ1090438.1"/>
    </source>
</evidence>
<feature type="domain" description="HTH marR-type" evidence="1">
    <location>
        <begin position="1"/>
        <end position="143"/>
    </location>
</feature>
<evidence type="ECO:0000259" key="1">
    <source>
        <dbReference type="PROSITE" id="PS50995"/>
    </source>
</evidence>
<name>A0ABU8LIB5_9MICO</name>
<dbReference type="InterPro" id="IPR039422">
    <property type="entry name" value="MarR/SlyA-like"/>
</dbReference>
<dbReference type="SMART" id="SM00347">
    <property type="entry name" value="HTH_MARR"/>
    <property type="match status" value="1"/>
</dbReference>
<dbReference type="InterPro" id="IPR036390">
    <property type="entry name" value="WH_DNA-bd_sf"/>
</dbReference>
<dbReference type="PROSITE" id="PS50995">
    <property type="entry name" value="HTH_MARR_2"/>
    <property type="match status" value="1"/>
</dbReference>
<dbReference type="Proteomes" id="UP001366085">
    <property type="component" value="Unassembled WGS sequence"/>
</dbReference>
<reference evidence="2 3" key="1">
    <citation type="submission" date="2024-02" db="EMBL/GenBank/DDBJ databases">
        <authorList>
            <person name="Saticioglu I.B."/>
        </authorList>
    </citation>
    <scope>NUCLEOTIDE SEQUENCE [LARGE SCALE GENOMIC DNA]</scope>
    <source>
        <strain evidence="2 3">Mu-43</strain>
    </source>
</reference>
<dbReference type="Pfam" id="PF12802">
    <property type="entry name" value="MarR_2"/>
    <property type="match status" value="1"/>
</dbReference>
<dbReference type="InterPro" id="IPR000835">
    <property type="entry name" value="HTH_MarR-typ"/>
</dbReference>
<sequence length="146" mass="16342">MDTAAPLALDAWDSYQRMRARLSARIARELTAASGLSEADYEILGALTHEDRPVRPVTLGQCLGWEKSRLSHQLRRMEQRALIVRTSCVEDGRGQEVTLSAAGRDAYRTAKTAYDDAVCRYVTQRLSDEQLVQLRGIAETVLPHLD</sequence>
<gene>
    <name evidence="2" type="ORF">WDU93_01935</name>
</gene>
<dbReference type="PANTHER" id="PTHR33164">
    <property type="entry name" value="TRANSCRIPTIONAL REGULATOR, MARR FAMILY"/>
    <property type="match status" value="1"/>
</dbReference>
<dbReference type="InterPro" id="IPR036388">
    <property type="entry name" value="WH-like_DNA-bd_sf"/>
</dbReference>